<evidence type="ECO:0000313" key="2">
    <source>
        <dbReference type="Proteomes" id="UP000664628"/>
    </source>
</evidence>
<dbReference type="RefSeq" id="WP_207331399.1">
    <property type="nucleotide sequence ID" value="NZ_JAFMYW010000007.1"/>
</dbReference>
<sequence>MPASESISRFWPSVQTRSLTNSALTEGQLFVFEVTSPQTIDDITLAVGDMVYAHVEVIDQSSRRVYLRADRVMSSHTRETRPLRLVAVEQSHKPGVAMPVRDALASGWQLAWEKL</sequence>
<reference evidence="1 2" key="1">
    <citation type="submission" date="2021-03" db="EMBL/GenBank/DDBJ databases">
        <title>Fibrella sp. HMF5405 genome sequencing and assembly.</title>
        <authorList>
            <person name="Kang H."/>
            <person name="Kim H."/>
            <person name="Bae S."/>
            <person name="Joh K."/>
        </authorList>
    </citation>
    <scope>NUCLEOTIDE SEQUENCE [LARGE SCALE GENOMIC DNA]</scope>
    <source>
        <strain evidence="1 2">HMF5405</strain>
    </source>
</reference>
<accession>A0ABS3JPQ4</accession>
<keyword evidence="2" id="KW-1185">Reference proteome</keyword>
<organism evidence="1 2">
    <name type="scientific">Fibrella forsythiae</name>
    <dbReference type="NCBI Taxonomy" id="2817061"/>
    <lineage>
        <taxon>Bacteria</taxon>
        <taxon>Pseudomonadati</taxon>
        <taxon>Bacteroidota</taxon>
        <taxon>Cytophagia</taxon>
        <taxon>Cytophagales</taxon>
        <taxon>Spirosomataceae</taxon>
        <taxon>Fibrella</taxon>
    </lineage>
</organism>
<gene>
    <name evidence="1" type="ORF">J2I46_22960</name>
</gene>
<evidence type="ECO:0000313" key="1">
    <source>
        <dbReference type="EMBL" id="MBO0951463.1"/>
    </source>
</evidence>
<name>A0ABS3JPQ4_9BACT</name>
<dbReference type="Proteomes" id="UP000664628">
    <property type="component" value="Unassembled WGS sequence"/>
</dbReference>
<comment type="caution">
    <text evidence="1">The sequence shown here is derived from an EMBL/GenBank/DDBJ whole genome shotgun (WGS) entry which is preliminary data.</text>
</comment>
<proteinExistence type="predicted"/>
<dbReference type="EMBL" id="JAFMYW010000007">
    <property type="protein sequence ID" value="MBO0951463.1"/>
    <property type="molecule type" value="Genomic_DNA"/>
</dbReference>
<protein>
    <submittedName>
        <fullName evidence="1">Uncharacterized protein</fullName>
    </submittedName>
</protein>